<feature type="region of interest" description="Disordered" evidence="1">
    <location>
        <begin position="41"/>
        <end position="81"/>
    </location>
</feature>
<gene>
    <name evidence="2" type="primary">ga29866</name>
    <name evidence="2" type="ORF">PR202_ga29866</name>
</gene>
<feature type="region of interest" description="Disordered" evidence="1">
    <location>
        <begin position="100"/>
        <end position="141"/>
    </location>
</feature>
<sequence>MAVAQLRFARAFCPASLRSLRRLASRPQVRRLALIFQPGAAASPRPRPLARRRRCIASPSSSSPAPLHRSSSSPALPPRLTSSSEFSRLAALLKPSAPLDLAFHGSPARPSRKIRRRSREDLGVETSEAWRLASPAHTQRF</sequence>
<dbReference type="EMBL" id="BQKI01000018">
    <property type="protein sequence ID" value="GJN11662.1"/>
    <property type="molecule type" value="Genomic_DNA"/>
</dbReference>
<protein>
    <submittedName>
        <fullName evidence="2">Uncharacterized protein</fullName>
    </submittedName>
</protein>
<evidence type="ECO:0000256" key="1">
    <source>
        <dbReference type="SAM" id="MobiDB-lite"/>
    </source>
</evidence>
<dbReference type="Proteomes" id="UP001054889">
    <property type="component" value="Unassembled WGS sequence"/>
</dbReference>
<feature type="compositionally biased region" description="Low complexity" evidence="1">
    <location>
        <begin position="56"/>
        <end position="81"/>
    </location>
</feature>
<evidence type="ECO:0000313" key="2">
    <source>
        <dbReference type="EMBL" id="GJN11662.1"/>
    </source>
</evidence>
<keyword evidence="3" id="KW-1185">Reference proteome</keyword>
<reference evidence="2" key="2">
    <citation type="submission" date="2021-12" db="EMBL/GenBank/DDBJ databases">
        <title>Resequencing data analysis of finger millet.</title>
        <authorList>
            <person name="Hatakeyama M."/>
            <person name="Aluri S."/>
            <person name="Balachadran M.T."/>
            <person name="Sivarajan S.R."/>
            <person name="Poveda L."/>
            <person name="Shimizu-Inatsugi R."/>
            <person name="Schlapbach R."/>
            <person name="Sreeman S.M."/>
            <person name="Shimizu K.K."/>
        </authorList>
    </citation>
    <scope>NUCLEOTIDE SEQUENCE</scope>
</reference>
<comment type="caution">
    <text evidence="2">The sequence shown here is derived from an EMBL/GenBank/DDBJ whole genome shotgun (WGS) entry which is preliminary data.</text>
</comment>
<organism evidence="2 3">
    <name type="scientific">Eleusine coracana subsp. coracana</name>
    <dbReference type="NCBI Taxonomy" id="191504"/>
    <lineage>
        <taxon>Eukaryota</taxon>
        <taxon>Viridiplantae</taxon>
        <taxon>Streptophyta</taxon>
        <taxon>Embryophyta</taxon>
        <taxon>Tracheophyta</taxon>
        <taxon>Spermatophyta</taxon>
        <taxon>Magnoliopsida</taxon>
        <taxon>Liliopsida</taxon>
        <taxon>Poales</taxon>
        <taxon>Poaceae</taxon>
        <taxon>PACMAD clade</taxon>
        <taxon>Chloridoideae</taxon>
        <taxon>Cynodonteae</taxon>
        <taxon>Eleusininae</taxon>
        <taxon>Eleusine</taxon>
    </lineage>
</organism>
<dbReference type="AlphaFoldDB" id="A0AAV5DMV3"/>
<evidence type="ECO:0000313" key="3">
    <source>
        <dbReference type="Proteomes" id="UP001054889"/>
    </source>
</evidence>
<accession>A0AAV5DMV3</accession>
<name>A0AAV5DMV3_ELECO</name>
<proteinExistence type="predicted"/>
<reference evidence="2" key="1">
    <citation type="journal article" date="2018" name="DNA Res.">
        <title>Multiple hybrid de novo genome assembly of finger millet, an orphan allotetraploid crop.</title>
        <authorList>
            <person name="Hatakeyama M."/>
            <person name="Aluri S."/>
            <person name="Balachadran M.T."/>
            <person name="Sivarajan S.R."/>
            <person name="Patrignani A."/>
            <person name="Gruter S."/>
            <person name="Poveda L."/>
            <person name="Shimizu-Inatsugi R."/>
            <person name="Baeten J."/>
            <person name="Francoijs K.J."/>
            <person name="Nataraja K.N."/>
            <person name="Reddy Y.A.N."/>
            <person name="Phadnis S."/>
            <person name="Ravikumar R.L."/>
            <person name="Schlapbach R."/>
            <person name="Sreeman S.M."/>
            <person name="Shimizu K.K."/>
        </authorList>
    </citation>
    <scope>NUCLEOTIDE SEQUENCE</scope>
</reference>